<sequence length="570" mass="58764">MPADLLVAEPDEDAPEIPVDPVHLEDLRRARRRRRIKDIHWVDALYHVYLAALFGTLAVALATGAVGDTALSPGQVDDVTAHGPAVIGLLAAVAVGVGLRSGSRGGPLAVEAGDVRYVLLAPVDRGRALRGPALRQVRTGLFVALLVGAALGRLADPRFPEPAPAWIASGAAAAAVLVALSLGAALLASGRRLPRAAANAVAGVLVLWSALDVAGVEVGGTAVPASPGRAVGWLALAPLDLHVAAALAVVAAAALVVLGMAGLAGISIEAAERRTALVGQLRFAATLQDVRTVLVLRRQLAADEPRDRPWVGRRHHSRRAGWRRSWDGLLRFPATRLLRMLLMAAIAGLALRGAWAGTAPLVVASGLAFWIAGLDVVEPLAQEVDHPSRRTLYPDPEGDLYVRLLAAPAVVAVLLGLGAGTVAVVPGAGQVPLVAGLVTGVITALTGMAGAVVNTVSGAPSQGEASQELTMIAPEVAGTKTVVRTALPLVVAVVGALPLLIVEANDHAGRPLAQGALQAWVAVGAVVVLVGGWVHQREAIRAWWAEAMEAQAALKRSGDDEDDDESEEDR</sequence>
<name>A0AAE9Y6C3_9ACTN</name>
<evidence type="ECO:0000313" key="2">
    <source>
        <dbReference type="EMBL" id="WCO67362.1"/>
    </source>
</evidence>
<protein>
    <submittedName>
        <fullName evidence="2">Uncharacterized protein</fullName>
    </submittedName>
</protein>
<evidence type="ECO:0000313" key="3">
    <source>
        <dbReference type="Proteomes" id="UP001216390"/>
    </source>
</evidence>
<evidence type="ECO:0000256" key="1">
    <source>
        <dbReference type="SAM" id="Phobius"/>
    </source>
</evidence>
<dbReference type="KEGG" id="ima:PO878_01350"/>
<feature type="transmembrane region" description="Helical" evidence="1">
    <location>
        <begin position="39"/>
        <end position="61"/>
    </location>
</feature>
<feature type="transmembrane region" description="Helical" evidence="1">
    <location>
        <begin position="167"/>
        <end position="188"/>
    </location>
</feature>
<reference evidence="2" key="1">
    <citation type="submission" date="2023-01" db="EMBL/GenBank/DDBJ databases">
        <title>The diversity of Class Acidimicrobiia in South China Sea sediment environments and the proposal of Iamia marina sp. nov., a novel species of the genus Iamia.</title>
        <authorList>
            <person name="He Y."/>
            <person name="Tian X."/>
        </authorList>
    </citation>
    <scope>NUCLEOTIDE SEQUENCE</scope>
    <source>
        <strain evidence="2">DSM 19957</strain>
    </source>
</reference>
<keyword evidence="1" id="KW-1133">Transmembrane helix</keyword>
<feature type="transmembrane region" description="Helical" evidence="1">
    <location>
        <begin position="137"/>
        <end position="155"/>
    </location>
</feature>
<feature type="transmembrane region" description="Helical" evidence="1">
    <location>
        <begin position="513"/>
        <end position="534"/>
    </location>
</feature>
<feature type="transmembrane region" description="Helical" evidence="1">
    <location>
        <begin position="200"/>
        <end position="223"/>
    </location>
</feature>
<organism evidence="2 3">
    <name type="scientific">Iamia majanohamensis</name>
    <dbReference type="NCBI Taxonomy" id="467976"/>
    <lineage>
        <taxon>Bacteria</taxon>
        <taxon>Bacillati</taxon>
        <taxon>Actinomycetota</taxon>
        <taxon>Acidimicrobiia</taxon>
        <taxon>Acidimicrobiales</taxon>
        <taxon>Iamiaceae</taxon>
        <taxon>Iamia</taxon>
    </lineage>
</organism>
<keyword evidence="1" id="KW-0812">Transmembrane</keyword>
<dbReference type="RefSeq" id="WP_272736884.1">
    <property type="nucleotide sequence ID" value="NZ_CP116942.1"/>
</dbReference>
<feature type="transmembrane region" description="Helical" evidence="1">
    <location>
        <begin position="401"/>
        <end position="425"/>
    </location>
</feature>
<dbReference type="Proteomes" id="UP001216390">
    <property type="component" value="Chromosome"/>
</dbReference>
<keyword evidence="3" id="KW-1185">Reference proteome</keyword>
<dbReference type="EMBL" id="CP116942">
    <property type="protein sequence ID" value="WCO67362.1"/>
    <property type="molecule type" value="Genomic_DNA"/>
</dbReference>
<feature type="transmembrane region" description="Helical" evidence="1">
    <location>
        <begin position="431"/>
        <end position="453"/>
    </location>
</feature>
<feature type="transmembrane region" description="Helical" evidence="1">
    <location>
        <begin position="81"/>
        <end position="99"/>
    </location>
</feature>
<proteinExistence type="predicted"/>
<gene>
    <name evidence="2" type="ORF">PO878_01350</name>
</gene>
<accession>A0AAE9Y6C3</accession>
<keyword evidence="1" id="KW-0472">Membrane</keyword>
<dbReference type="AlphaFoldDB" id="A0AAE9Y6C3"/>
<feature type="transmembrane region" description="Helical" evidence="1">
    <location>
        <begin position="243"/>
        <end position="266"/>
    </location>
</feature>